<keyword evidence="3" id="KW-0804">Transcription</keyword>
<evidence type="ECO:0000256" key="3">
    <source>
        <dbReference type="ARBA" id="ARBA00023163"/>
    </source>
</evidence>
<comment type="caution">
    <text evidence="5">The sequence shown here is derived from an EMBL/GenBank/DDBJ whole genome shotgun (WGS) entry which is preliminary data.</text>
</comment>
<evidence type="ECO:0000313" key="5">
    <source>
        <dbReference type="EMBL" id="TDS12336.1"/>
    </source>
</evidence>
<feature type="domain" description="HTH araC/xylS-type" evidence="4">
    <location>
        <begin position="230"/>
        <end position="330"/>
    </location>
</feature>
<dbReference type="Proteomes" id="UP000294752">
    <property type="component" value="Unassembled WGS sequence"/>
</dbReference>
<dbReference type="Pfam" id="PF12833">
    <property type="entry name" value="HTH_18"/>
    <property type="match status" value="1"/>
</dbReference>
<dbReference type="OrthoDB" id="699630at2"/>
<dbReference type="InterPro" id="IPR009057">
    <property type="entry name" value="Homeodomain-like_sf"/>
</dbReference>
<keyword evidence="6" id="KW-1185">Reference proteome</keyword>
<name>A0A4R7D0P7_9SPHI</name>
<evidence type="ECO:0000259" key="4">
    <source>
        <dbReference type="PROSITE" id="PS01124"/>
    </source>
</evidence>
<proteinExistence type="predicted"/>
<dbReference type="AlphaFoldDB" id="A0A4R7D0P7"/>
<dbReference type="PROSITE" id="PS01124">
    <property type="entry name" value="HTH_ARAC_FAMILY_2"/>
    <property type="match status" value="1"/>
</dbReference>
<dbReference type="InterPro" id="IPR018060">
    <property type="entry name" value="HTH_AraC"/>
</dbReference>
<dbReference type="GO" id="GO:0003700">
    <property type="term" value="F:DNA-binding transcription factor activity"/>
    <property type="evidence" value="ECO:0007669"/>
    <property type="project" value="InterPro"/>
</dbReference>
<sequence>MEKSVYYLLPVHFRQVSEFPKQELFVPPTRMLHAKCSYWLGDGGRAVLQEFDGQYAYLQLLDIDTPDSLIVSLSAARPDLHALYLLSAEGPIDFSEEKAGQCMALTPKQACFLYLPEGNYGLRVGPGHNQLFTFAFRATIFRKANEPPYHFIQPLVHAHRTQEAAPRASSPHVIDMRSEHLVNRLCVALHPRRLGNDQYILSKVIDLIQFAHEAISAKQGTLQHEERLAKEAYTLLQHYVNEDGQQVRIGQLAAALGRSSRYIQQLLRRHYGYSGHKLKEHMLLEKCKALLADGYSVKACAYICGYSSIEAFHHFFKRHMQENPSSYRARQLEKPR</sequence>
<dbReference type="EMBL" id="SNZV01000006">
    <property type="protein sequence ID" value="TDS12336.1"/>
    <property type="molecule type" value="Genomic_DNA"/>
</dbReference>
<accession>A0A4R7D0P7</accession>
<evidence type="ECO:0000256" key="2">
    <source>
        <dbReference type="ARBA" id="ARBA00023125"/>
    </source>
</evidence>
<dbReference type="GO" id="GO:0043565">
    <property type="term" value="F:sequence-specific DNA binding"/>
    <property type="evidence" value="ECO:0007669"/>
    <property type="project" value="InterPro"/>
</dbReference>
<evidence type="ECO:0000256" key="1">
    <source>
        <dbReference type="ARBA" id="ARBA00023015"/>
    </source>
</evidence>
<dbReference type="RefSeq" id="WP_133640965.1">
    <property type="nucleotide sequence ID" value="NZ_SNZV01000006.1"/>
</dbReference>
<keyword evidence="2 5" id="KW-0238">DNA-binding</keyword>
<protein>
    <submittedName>
        <fullName evidence="5">AraC-like DNA-binding protein</fullName>
    </submittedName>
</protein>
<gene>
    <name evidence="5" type="ORF">B0I21_106194</name>
</gene>
<dbReference type="SMART" id="SM00342">
    <property type="entry name" value="HTH_ARAC"/>
    <property type="match status" value="1"/>
</dbReference>
<reference evidence="5 6" key="1">
    <citation type="submission" date="2019-03" db="EMBL/GenBank/DDBJ databases">
        <title>Genomic Encyclopedia of Type Strains, Phase III (KMG-III): the genomes of soil and plant-associated and newly described type strains.</title>
        <authorList>
            <person name="Whitman W."/>
        </authorList>
    </citation>
    <scope>NUCLEOTIDE SEQUENCE [LARGE SCALE GENOMIC DNA]</scope>
    <source>
        <strain evidence="5 6">CGMCC 1.12801</strain>
    </source>
</reference>
<keyword evidence="1" id="KW-0805">Transcription regulation</keyword>
<dbReference type="PANTHER" id="PTHR43280:SF2">
    <property type="entry name" value="HTH-TYPE TRANSCRIPTIONAL REGULATOR EXSA"/>
    <property type="match status" value="1"/>
</dbReference>
<evidence type="ECO:0000313" key="6">
    <source>
        <dbReference type="Proteomes" id="UP000294752"/>
    </source>
</evidence>
<dbReference type="SUPFAM" id="SSF46689">
    <property type="entry name" value="Homeodomain-like"/>
    <property type="match status" value="1"/>
</dbReference>
<dbReference type="PANTHER" id="PTHR43280">
    <property type="entry name" value="ARAC-FAMILY TRANSCRIPTIONAL REGULATOR"/>
    <property type="match status" value="1"/>
</dbReference>
<organism evidence="5 6">
    <name type="scientific">Sphingobacterium paludis</name>
    <dbReference type="NCBI Taxonomy" id="1476465"/>
    <lineage>
        <taxon>Bacteria</taxon>
        <taxon>Pseudomonadati</taxon>
        <taxon>Bacteroidota</taxon>
        <taxon>Sphingobacteriia</taxon>
        <taxon>Sphingobacteriales</taxon>
        <taxon>Sphingobacteriaceae</taxon>
        <taxon>Sphingobacterium</taxon>
    </lineage>
</organism>
<dbReference type="Gene3D" id="1.10.10.60">
    <property type="entry name" value="Homeodomain-like"/>
    <property type="match status" value="1"/>
</dbReference>